<accession>A0A3N1H2T8</accession>
<dbReference type="OrthoDB" id="9780991at2"/>
<feature type="region of interest" description="Disordered" evidence="1">
    <location>
        <begin position="384"/>
        <end position="406"/>
    </location>
</feature>
<evidence type="ECO:0000313" key="3">
    <source>
        <dbReference type="EMBL" id="ROP36726.1"/>
    </source>
</evidence>
<comment type="caution">
    <text evidence="3">The sequence shown here is derived from an EMBL/GenBank/DDBJ whole genome shotgun (WGS) entry which is preliminary data.</text>
</comment>
<evidence type="ECO:0000313" key="4">
    <source>
        <dbReference type="Proteomes" id="UP000268727"/>
    </source>
</evidence>
<feature type="compositionally biased region" description="Basic and acidic residues" evidence="1">
    <location>
        <begin position="397"/>
        <end position="406"/>
    </location>
</feature>
<dbReference type="InterPro" id="IPR006059">
    <property type="entry name" value="SBP"/>
</dbReference>
<dbReference type="PANTHER" id="PTHR43649">
    <property type="entry name" value="ARABINOSE-BINDING PROTEIN-RELATED"/>
    <property type="match status" value="1"/>
</dbReference>
<sequence length="406" mass="43559">MRGRALLLAAILFAAGACNAEQTETPDQVTLTWWDYLNHSPMANQAVDSLLARYRQEHPDVRIERTSLPHPEFRAKLAEATASGVFPDIAAVDSTDLPRLAEGNALADLTDRFERWDLADGFLPAVRESVTHHGRVHGVPLRSTTTALVYNRDHFAAAGLTQPPTTWDGLRTAAKALTTADRSGLCFGGKGDDLTVTFLPVLWQAGGDVDRLGDQASLDALAHLDGLVNTDRSTPADVLGWTDADARQRFAEGRCAMAITGPAAVPELNQAGLDWTSAPLPQGAAGGAGPLGGETWVIGRNGRVDRAWDVLTWLAEQPDNVTEFGGGLGALPNRADTVDALAWQWDPSVAGFTEQLRSARTRTAHGARYPEVSRALSAMATRVLTGERPPDQATAEAKAEIDRLPR</sequence>
<dbReference type="EMBL" id="RJKM01000001">
    <property type="protein sequence ID" value="ROP36726.1"/>
    <property type="molecule type" value="Genomic_DNA"/>
</dbReference>
<keyword evidence="2" id="KW-0732">Signal</keyword>
<evidence type="ECO:0000256" key="2">
    <source>
        <dbReference type="SAM" id="SignalP"/>
    </source>
</evidence>
<gene>
    <name evidence="3" type="ORF">EDD40_2003</name>
</gene>
<reference evidence="3 4" key="1">
    <citation type="submission" date="2018-11" db="EMBL/GenBank/DDBJ databases">
        <title>Sequencing the genomes of 1000 actinobacteria strains.</title>
        <authorList>
            <person name="Klenk H.-P."/>
        </authorList>
    </citation>
    <scope>NUCLEOTIDE SEQUENCE [LARGE SCALE GENOMIC DNA]</scope>
    <source>
        <strain evidence="3 4">DSM 44231</strain>
    </source>
</reference>
<dbReference type="RefSeq" id="WP_123742657.1">
    <property type="nucleotide sequence ID" value="NZ_RJKM01000001.1"/>
</dbReference>
<evidence type="ECO:0000256" key="1">
    <source>
        <dbReference type="SAM" id="MobiDB-lite"/>
    </source>
</evidence>
<dbReference type="AlphaFoldDB" id="A0A3N1H2T8"/>
<protein>
    <submittedName>
        <fullName evidence="3">Carbohydrate ABC transporter substrate-binding protein (CUT1 family)</fullName>
    </submittedName>
</protein>
<dbReference type="SUPFAM" id="SSF53850">
    <property type="entry name" value="Periplasmic binding protein-like II"/>
    <property type="match status" value="1"/>
</dbReference>
<name>A0A3N1H2T8_9PSEU</name>
<feature type="chain" id="PRO_5039320608" evidence="2">
    <location>
        <begin position="21"/>
        <end position="406"/>
    </location>
</feature>
<keyword evidence="4" id="KW-1185">Reference proteome</keyword>
<organism evidence="3 4">
    <name type="scientific">Saccharothrix texasensis</name>
    <dbReference type="NCBI Taxonomy" id="103734"/>
    <lineage>
        <taxon>Bacteria</taxon>
        <taxon>Bacillati</taxon>
        <taxon>Actinomycetota</taxon>
        <taxon>Actinomycetes</taxon>
        <taxon>Pseudonocardiales</taxon>
        <taxon>Pseudonocardiaceae</taxon>
        <taxon>Saccharothrix</taxon>
    </lineage>
</organism>
<dbReference type="Pfam" id="PF13416">
    <property type="entry name" value="SBP_bac_8"/>
    <property type="match status" value="1"/>
</dbReference>
<dbReference type="Gene3D" id="3.40.190.10">
    <property type="entry name" value="Periplasmic binding protein-like II"/>
    <property type="match status" value="1"/>
</dbReference>
<proteinExistence type="predicted"/>
<dbReference type="Proteomes" id="UP000268727">
    <property type="component" value="Unassembled WGS sequence"/>
</dbReference>
<dbReference type="InterPro" id="IPR050490">
    <property type="entry name" value="Bact_solute-bd_prot1"/>
</dbReference>
<dbReference type="PANTHER" id="PTHR43649:SF30">
    <property type="entry name" value="ABC TRANSPORTER SUBSTRATE-BINDING PROTEIN"/>
    <property type="match status" value="1"/>
</dbReference>
<feature type="signal peptide" evidence="2">
    <location>
        <begin position="1"/>
        <end position="20"/>
    </location>
</feature>
<dbReference type="PROSITE" id="PS51257">
    <property type="entry name" value="PROKAR_LIPOPROTEIN"/>
    <property type="match status" value="1"/>
</dbReference>